<keyword evidence="2" id="KW-0732">Signal</keyword>
<dbReference type="InterPro" id="IPR032530">
    <property type="entry name" value="DUF4957"/>
</dbReference>
<dbReference type="Proteomes" id="UP000659388">
    <property type="component" value="Unassembled WGS sequence"/>
</dbReference>
<feature type="domain" description="DUF4957" evidence="3">
    <location>
        <begin position="273"/>
        <end position="399"/>
    </location>
</feature>
<dbReference type="RefSeq" id="WP_202243908.1">
    <property type="nucleotide sequence ID" value="NZ_JAESIY010000004.1"/>
</dbReference>
<gene>
    <name evidence="4" type="ORF">JL102_08235</name>
</gene>
<keyword evidence="5" id="KW-1185">Reference proteome</keyword>
<organism evidence="4 5">
    <name type="scientific">Fulvivirga sediminis</name>
    <dbReference type="NCBI Taxonomy" id="2803949"/>
    <lineage>
        <taxon>Bacteria</taxon>
        <taxon>Pseudomonadati</taxon>
        <taxon>Bacteroidota</taxon>
        <taxon>Cytophagia</taxon>
        <taxon>Cytophagales</taxon>
        <taxon>Fulvivirgaceae</taxon>
        <taxon>Fulvivirga</taxon>
    </lineage>
</organism>
<evidence type="ECO:0000256" key="2">
    <source>
        <dbReference type="SAM" id="SignalP"/>
    </source>
</evidence>
<protein>
    <submittedName>
        <fullName evidence="4">DUF4957 domain-containing protein</fullName>
    </submittedName>
</protein>
<dbReference type="InterPro" id="IPR011050">
    <property type="entry name" value="Pectin_lyase_fold/virulence"/>
</dbReference>
<proteinExistence type="predicted"/>
<feature type="chain" id="PRO_5036968371" evidence="2">
    <location>
        <begin position="26"/>
        <end position="544"/>
    </location>
</feature>
<reference evidence="4" key="1">
    <citation type="submission" date="2021-01" db="EMBL/GenBank/DDBJ databases">
        <title>Fulvivirga kasyanovii gen. nov., sp nov., a novel member of the phylum Bacteroidetes isolated from seawater in a mussel farm.</title>
        <authorList>
            <person name="Zhao L.-H."/>
            <person name="Wang Z.-J."/>
        </authorList>
    </citation>
    <scope>NUCLEOTIDE SEQUENCE</scope>
    <source>
        <strain evidence="4">2943</strain>
    </source>
</reference>
<evidence type="ECO:0000256" key="1">
    <source>
        <dbReference type="SAM" id="MobiDB-lite"/>
    </source>
</evidence>
<sequence>MKKLINISKICSLLALMVLLFNACKDDDENFERTRLFRPVLNETLYTEGNTIIVNMGSLRQAVSYTMEVSRDTFQTIDYSFSSDTSYMEINGSLVGEELLWNTYYQVRATAHAEDAQYDSRPSDLGSVKTKKFPGPQGTPNMQFDVTDTRARVFWTASGAPIVKVKVFAGNDLRLKSPLQDLDLTDEQIAINEAVVAGLTPATKYQIAIYSEDTIRGWEVYETKPTLDFGDAPVYDLIGIDNEMILYDTLADVENGAVIILDPGRTYQTGGYAFNKSVLIVSGYGFTPSLPIIECTPNYNIEAGASLDSITFKNIRFQGRFKDDYVFNIDQSGTLGEIKFEGCQMHSLRGVTRIKGGTGTIQDYTVVNSVADSIRDYGIFYVDTDGWQANNVSLTHSTFSKMQYFLASRTNTTGSIDIESCTIDQAPEQGRQMFRWRGGDGKDNVLGGIKISNTIWGPGWNMSGGEIFAVVGTEGLGSTSFNVVNSWVTSDFEFSSNEISGFPSFIYNGSANGLWEDRENLDYSIKDRSFSASNSAGDPRWRPE</sequence>
<feature type="signal peptide" evidence="2">
    <location>
        <begin position="1"/>
        <end position="25"/>
    </location>
</feature>
<name>A0A937F7M8_9BACT</name>
<feature type="region of interest" description="Disordered" evidence="1">
    <location>
        <begin position="116"/>
        <end position="142"/>
    </location>
</feature>
<accession>A0A937F7M8</accession>
<evidence type="ECO:0000313" key="5">
    <source>
        <dbReference type="Proteomes" id="UP000659388"/>
    </source>
</evidence>
<dbReference type="AlphaFoldDB" id="A0A937F7M8"/>
<evidence type="ECO:0000259" key="3">
    <source>
        <dbReference type="Pfam" id="PF16318"/>
    </source>
</evidence>
<comment type="caution">
    <text evidence="4">The sequence shown here is derived from an EMBL/GenBank/DDBJ whole genome shotgun (WGS) entry which is preliminary data.</text>
</comment>
<dbReference type="Pfam" id="PF16318">
    <property type="entry name" value="DUF4957"/>
    <property type="match status" value="1"/>
</dbReference>
<dbReference type="SUPFAM" id="SSF51126">
    <property type="entry name" value="Pectin lyase-like"/>
    <property type="match status" value="1"/>
</dbReference>
<dbReference type="EMBL" id="JAESIY010000004">
    <property type="protein sequence ID" value="MBL3656114.1"/>
    <property type="molecule type" value="Genomic_DNA"/>
</dbReference>
<evidence type="ECO:0000313" key="4">
    <source>
        <dbReference type="EMBL" id="MBL3656114.1"/>
    </source>
</evidence>